<evidence type="ECO:0000313" key="3">
    <source>
        <dbReference type="Proteomes" id="UP001482513"/>
    </source>
</evidence>
<dbReference type="RefSeq" id="WP_190700402.1">
    <property type="nucleotide sequence ID" value="NZ_JAMPKX010000005.1"/>
</dbReference>
<feature type="compositionally biased region" description="Low complexity" evidence="1">
    <location>
        <begin position="176"/>
        <end position="191"/>
    </location>
</feature>
<evidence type="ECO:0008006" key="4">
    <source>
        <dbReference type="Google" id="ProtNLM"/>
    </source>
</evidence>
<keyword evidence="3" id="KW-1185">Reference proteome</keyword>
<protein>
    <recommendedName>
        <fullName evidence="4">Tocopherol cyclase</fullName>
    </recommendedName>
</protein>
<dbReference type="Proteomes" id="UP001482513">
    <property type="component" value="Unassembled WGS sequence"/>
</dbReference>
<evidence type="ECO:0000256" key="1">
    <source>
        <dbReference type="SAM" id="MobiDB-lite"/>
    </source>
</evidence>
<dbReference type="Pfam" id="PF16815">
    <property type="entry name" value="HRI1"/>
    <property type="match status" value="1"/>
</dbReference>
<name>A0ABV0K7E6_9CYAN</name>
<accession>A0ABV0K7E6</accession>
<proteinExistence type="predicted"/>
<organism evidence="2 3">
    <name type="scientific">Leptolyngbya subtilissima DQ-A4</name>
    <dbReference type="NCBI Taxonomy" id="2933933"/>
    <lineage>
        <taxon>Bacteria</taxon>
        <taxon>Bacillati</taxon>
        <taxon>Cyanobacteriota</taxon>
        <taxon>Cyanophyceae</taxon>
        <taxon>Leptolyngbyales</taxon>
        <taxon>Leptolyngbyaceae</taxon>
        <taxon>Leptolyngbya group</taxon>
        <taxon>Leptolyngbya</taxon>
    </lineage>
</organism>
<feature type="region of interest" description="Disordered" evidence="1">
    <location>
        <begin position="173"/>
        <end position="198"/>
    </location>
</feature>
<comment type="caution">
    <text evidence="2">The sequence shown here is derived from an EMBL/GenBank/DDBJ whole genome shotgun (WGS) entry which is preliminary data.</text>
</comment>
<evidence type="ECO:0000313" key="2">
    <source>
        <dbReference type="EMBL" id="MEP0947852.1"/>
    </source>
</evidence>
<reference evidence="2 3" key="1">
    <citation type="submission" date="2022-04" db="EMBL/GenBank/DDBJ databases">
        <title>Positive selection, recombination, and allopatry shape intraspecific diversity of widespread and dominant cyanobacteria.</title>
        <authorList>
            <person name="Wei J."/>
            <person name="Shu W."/>
            <person name="Hu C."/>
        </authorList>
    </citation>
    <scope>NUCLEOTIDE SEQUENCE [LARGE SCALE GENOMIC DNA]</scope>
    <source>
        <strain evidence="2 3">DQ-A4</strain>
    </source>
</reference>
<dbReference type="InterPro" id="IPR031818">
    <property type="entry name" value="Hri1"/>
</dbReference>
<dbReference type="EMBL" id="JAMPKX010000005">
    <property type="protein sequence ID" value="MEP0947852.1"/>
    <property type="molecule type" value="Genomic_DNA"/>
</dbReference>
<sequence>MPSNPFLGVWQRRSIQFDQGPIETSQSVLWIQAETYFADVRSAPFAGRLTPERYRAMDWRSRFDADLLGFAGTFSWTESPPICTWHHRLALTPRQWPDTSNYHWLGPDDFLEHGTCEDDEGGLHPFVEHWYRLHPGPVQVWRLERSDQQGQALRVGNWAVLVHQWRSRSVSSGELQSVSTRESQSVSSGESPTADSSLEAENFRAFSATAWEYRQGTWQALFGTEASLGTPPHWTPLDLDDPLGLWQLERSAPVSQSLELN</sequence>
<gene>
    <name evidence="2" type="ORF">NC992_13290</name>
</gene>